<feature type="transmembrane region" description="Helical" evidence="23">
    <location>
        <begin position="83"/>
        <end position="102"/>
    </location>
</feature>
<reference evidence="24 25" key="1">
    <citation type="submission" date="2023-04" db="EMBL/GenBank/DDBJ databases">
        <title>Klugiella caeni sp. nov. isolated from the sludge of biochemical tank.</title>
        <authorList>
            <person name="Geng K."/>
        </authorList>
    </citation>
    <scope>NUCLEOTIDE SEQUENCE [LARGE SCALE GENOMIC DNA]</scope>
    <source>
        <strain evidence="24 25">YN-L-19</strain>
    </source>
</reference>
<evidence type="ECO:0000256" key="8">
    <source>
        <dbReference type="ARBA" id="ARBA00022960"/>
    </source>
</evidence>
<dbReference type="Pfam" id="PF01098">
    <property type="entry name" value="FTSW_RODA_SPOVE"/>
    <property type="match status" value="1"/>
</dbReference>
<dbReference type="GO" id="GO:0032153">
    <property type="term" value="C:cell division site"/>
    <property type="evidence" value="ECO:0007669"/>
    <property type="project" value="TreeGrafter"/>
</dbReference>
<dbReference type="GO" id="GO:0008955">
    <property type="term" value="F:peptidoglycan glycosyltransferase activity"/>
    <property type="evidence" value="ECO:0007669"/>
    <property type="project" value="UniProtKB-EC"/>
</dbReference>
<dbReference type="GO" id="GO:0005886">
    <property type="term" value="C:plasma membrane"/>
    <property type="evidence" value="ECO:0007669"/>
    <property type="project" value="UniProtKB-SubCell"/>
</dbReference>
<keyword evidence="10 23" id="KW-1133">Transmembrane helix</keyword>
<evidence type="ECO:0000256" key="14">
    <source>
        <dbReference type="ARBA" id="ARBA00032370"/>
    </source>
</evidence>
<dbReference type="AlphaFoldDB" id="A0AAW6T838"/>
<evidence type="ECO:0000256" key="1">
    <source>
        <dbReference type="ARBA" id="ARBA00004651"/>
    </source>
</evidence>
<dbReference type="GO" id="GO:0051301">
    <property type="term" value="P:cell division"/>
    <property type="evidence" value="ECO:0007669"/>
    <property type="project" value="UniProtKB-KW"/>
</dbReference>
<evidence type="ECO:0000256" key="5">
    <source>
        <dbReference type="ARBA" id="ARBA00022676"/>
    </source>
</evidence>
<evidence type="ECO:0000256" key="7">
    <source>
        <dbReference type="ARBA" id="ARBA00022692"/>
    </source>
</evidence>
<evidence type="ECO:0000256" key="2">
    <source>
        <dbReference type="ARBA" id="ARBA00004752"/>
    </source>
</evidence>
<evidence type="ECO:0000256" key="6">
    <source>
        <dbReference type="ARBA" id="ARBA00022679"/>
    </source>
</evidence>
<evidence type="ECO:0000256" key="18">
    <source>
        <dbReference type="ARBA" id="ARBA00041418"/>
    </source>
</evidence>
<evidence type="ECO:0000256" key="23">
    <source>
        <dbReference type="SAM" id="Phobius"/>
    </source>
</evidence>
<keyword evidence="11 23" id="KW-0472">Membrane</keyword>
<dbReference type="PROSITE" id="PS00428">
    <property type="entry name" value="FTSW_RODA_SPOVE"/>
    <property type="match status" value="1"/>
</dbReference>
<evidence type="ECO:0000256" key="4">
    <source>
        <dbReference type="ARBA" id="ARBA00022618"/>
    </source>
</evidence>
<organism evidence="24 25">
    <name type="scientific">Ruicaihuangia caeni</name>
    <dbReference type="NCBI Taxonomy" id="3042517"/>
    <lineage>
        <taxon>Bacteria</taxon>
        <taxon>Bacillati</taxon>
        <taxon>Actinomycetota</taxon>
        <taxon>Actinomycetes</taxon>
        <taxon>Micrococcales</taxon>
        <taxon>Microbacteriaceae</taxon>
        <taxon>Ruicaihuangia</taxon>
    </lineage>
</organism>
<name>A0AAW6T838_9MICO</name>
<evidence type="ECO:0000256" key="17">
    <source>
        <dbReference type="ARBA" id="ARBA00041185"/>
    </source>
</evidence>
<comment type="similarity">
    <text evidence="16">Belongs to the SEDS family. FtsW subfamily.</text>
</comment>
<feature type="transmembrane region" description="Helical" evidence="23">
    <location>
        <begin position="43"/>
        <end position="63"/>
    </location>
</feature>
<feature type="transmembrane region" description="Helical" evidence="23">
    <location>
        <begin position="176"/>
        <end position="193"/>
    </location>
</feature>
<dbReference type="GO" id="GO:0071555">
    <property type="term" value="P:cell wall organization"/>
    <property type="evidence" value="ECO:0007669"/>
    <property type="project" value="UniProtKB-KW"/>
</dbReference>
<feature type="transmembrane region" description="Helical" evidence="23">
    <location>
        <begin position="143"/>
        <end position="164"/>
    </location>
</feature>
<keyword evidence="5" id="KW-0328">Glycosyltransferase</keyword>
<keyword evidence="4" id="KW-0132">Cell division</keyword>
<feature type="region of interest" description="Disordered" evidence="22">
    <location>
        <begin position="1"/>
        <end position="25"/>
    </location>
</feature>
<evidence type="ECO:0000256" key="20">
    <source>
        <dbReference type="ARBA" id="ARBA00049902"/>
    </source>
</evidence>
<comment type="catalytic activity">
    <reaction evidence="20">
        <text>[GlcNAc-(1-&gt;4)-Mur2Ac(oyl-L-Ala-gamma-D-Glu-L-Lys-D-Ala-D-Ala)](n)-di-trans,octa-cis-undecaprenyl diphosphate + beta-D-GlcNAc-(1-&gt;4)-Mur2Ac(oyl-L-Ala-gamma-D-Glu-L-Lys-D-Ala-D-Ala)-di-trans,octa-cis-undecaprenyl diphosphate = [GlcNAc-(1-&gt;4)-Mur2Ac(oyl-L-Ala-gamma-D-Glu-L-Lys-D-Ala-D-Ala)](n+1)-di-trans,octa-cis-undecaprenyl diphosphate + di-trans,octa-cis-undecaprenyl diphosphate + H(+)</text>
        <dbReference type="Rhea" id="RHEA:23708"/>
        <dbReference type="Rhea" id="RHEA-COMP:9602"/>
        <dbReference type="Rhea" id="RHEA-COMP:9603"/>
        <dbReference type="ChEBI" id="CHEBI:15378"/>
        <dbReference type="ChEBI" id="CHEBI:58405"/>
        <dbReference type="ChEBI" id="CHEBI:60033"/>
        <dbReference type="ChEBI" id="CHEBI:78435"/>
        <dbReference type="EC" id="2.4.99.28"/>
    </reaction>
</comment>
<keyword evidence="25" id="KW-1185">Reference proteome</keyword>
<keyword evidence="8" id="KW-0133">Cell shape</keyword>
<feature type="transmembrane region" description="Helical" evidence="23">
    <location>
        <begin position="221"/>
        <end position="240"/>
    </location>
</feature>
<keyword evidence="9" id="KW-0573">Peptidoglycan synthesis</keyword>
<evidence type="ECO:0000313" key="25">
    <source>
        <dbReference type="Proteomes" id="UP001321506"/>
    </source>
</evidence>
<keyword evidence="3" id="KW-1003">Cell membrane</keyword>
<feature type="compositionally biased region" description="Basic and acidic residues" evidence="22">
    <location>
        <begin position="8"/>
        <end position="24"/>
    </location>
</feature>
<comment type="subcellular location">
    <subcellularLocation>
        <location evidence="1">Cell membrane</location>
        <topology evidence="1">Multi-pass membrane protein</topology>
    </subcellularLocation>
</comment>
<dbReference type="EMBL" id="JASATX010000001">
    <property type="protein sequence ID" value="MDI2098243.1"/>
    <property type="molecule type" value="Genomic_DNA"/>
</dbReference>
<sequence>MTTSAEQPRTRSTEPEQSRGRGSEPRTAVVAIKRIFAAEGANYFLLLGTTIFLVVLGLVMVLSSSAVESLRDGGGGFSGFTNQGLYALIGVPLMLVVSRLPVSFFKRWAPIGIAVGIVLQLLVFTPLGWGYGGNRNWLSLAGFSMQPSELVKLALCLWLAWVLSAKPERLHDWRQLLKVVAPVAAASIGLVLVGNDLGTAVIMLAIVFGSLFFAGVRLRFLVVPGILIGMFGVLFAQLSASRRARIEAWLSGCETDYLDTCWQVQHGTWALASGGVFGVGLGNSRTKWSWLPEAENDFIFAIIGEELGLLGAAVVLLLFVVLAIAFVRIIRQQRDPFSRIVASGIMVWVISQAFVNIAVVLGILPVLGVPLPLISAGGSALITTLLGIGVALALARNRAMPTGAVGAPASERGGAA</sequence>
<feature type="transmembrane region" description="Helical" evidence="23">
    <location>
        <begin position="341"/>
        <end position="367"/>
    </location>
</feature>
<feature type="transmembrane region" description="Helical" evidence="23">
    <location>
        <begin position="199"/>
        <end position="216"/>
    </location>
</feature>
<keyword evidence="7 23" id="KW-0812">Transmembrane</keyword>
<keyword evidence="12" id="KW-0131">Cell cycle</keyword>
<dbReference type="GO" id="GO:0008360">
    <property type="term" value="P:regulation of cell shape"/>
    <property type="evidence" value="ECO:0007669"/>
    <property type="project" value="UniProtKB-KW"/>
</dbReference>
<dbReference type="GO" id="GO:0015648">
    <property type="term" value="F:lipid-linked peptidoglycan transporter activity"/>
    <property type="evidence" value="ECO:0007669"/>
    <property type="project" value="TreeGrafter"/>
</dbReference>
<feature type="transmembrane region" description="Helical" evidence="23">
    <location>
        <begin position="307"/>
        <end position="329"/>
    </location>
</feature>
<evidence type="ECO:0000313" key="24">
    <source>
        <dbReference type="EMBL" id="MDI2098243.1"/>
    </source>
</evidence>
<evidence type="ECO:0000256" key="22">
    <source>
        <dbReference type="SAM" id="MobiDB-lite"/>
    </source>
</evidence>
<evidence type="ECO:0000256" key="11">
    <source>
        <dbReference type="ARBA" id="ARBA00023136"/>
    </source>
</evidence>
<protein>
    <recommendedName>
        <fullName evidence="17">Probable peptidoglycan glycosyltransferase FtsW</fullName>
        <ecNumber evidence="19">2.4.99.28</ecNumber>
    </recommendedName>
    <alternativeName>
        <fullName evidence="18">Cell division protein FtsW</fullName>
    </alternativeName>
    <alternativeName>
        <fullName evidence="15">Cell wall polymerase</fullName>
    </alternativeName>
    <alternativeName>
        <fullName evidence="14">Peptidoglycan polymerase</fullName>
    </alternativeName>
</protein>
<dbReference type="GO" id="GO:0009252">
    <property type="term" value="P:peptidoglycan biosynthetic process"/>
    <property type="evidence" value="ECO:0007669"/>
    <property type="project" value="UniProtKB-KW"/>
</dbReference>
<dbReference type="PANTHER" id="PTHR30474">
    <property type="entry name" value="CELL CYCLE PROTEIN"/>
    <property type="match status" value="1"/>
</dbReference>
<evidence type="ECO:0000256" key="16">
    <source>
        <dbReference type="ARBA" id="ARBA00038053"/>
    </source>
</evidence>
<evidence type="ECO:0000256" key="13">
    <source>
        <dbReference type="ARBA" id="ARBA00023316"/>
    </source>
</evidence>
<accession>A0AAW6T838</accession>
<keyword evidence="6" id="KW-0808">Transferase</keyword>
<comment type="caution">
    <text evidence="24">The sequence shown here is derived from an EMBL/GenBank/DDBJ whole genome shotgun (WGS) entry which is preliminary data.</text>
</comment>
<evidence type="ECO:0000256" key="10">
    <source>
        <dbReference type="ARBA" id="ARBA00022989"/>
    </source>
</evidence>
<evidence type="ECO:0000256" key="9">
    <source>
        <dbReference type="ARBA" id="ARBA00022984"/>
    </source>
</evidence>
<feature type="transmembrane region" description="Helical" evidence="23">
    <location>
        <begin position="109"/>
        <end position="131"/>
    </location>
</feature>
<dbReference type="PANTHER" id="PTHR30474:SF2">
    <property type="entry name" value="PEPTIDOGLYCAN GLYCOSYLTRANSFERASE FTSW-RELATED"/>
    <property type="match status" value="1"/>
</dbReference>
<evidence type="ECO:0000256" key="19">
    <source>
        <dbReference type="ARBA" id="ARBA00044770"/>
    </source>
</evidence>
<evidence type="ECO:0000256" key="15">
    <source>
        <dbReference type="ARBA" id="ARBA00033270"/>
    </source>
</evidence>
<comment type="function">
    <text evidence="21">Peptidoglycan polymerase that is essential for cell division.</text>
</comment>
<evidence type="ECO:0000256" key="3">
    <source>
        <dbReference type="ARBA" id="ARBA00022475"/>
    </source>
</evidence>
<dbReference type="Proteomes" id="UP001321506">
    <property type="component" value="Unassembled WGS sequence"/>
</dbReference>
<comment type="pathway">
    <text evidence="2">Cell wall biogenesis; peptidoglycan biosynthesis.</text>
</comment>
<feature type="transmembrane region" description="Helical" evidence="23">
    <location>
        <begin position="373"/>
        <end position="395"/>
    </location>
</feature>
<dbReference type="InterPro" id="IPR018365">
    <property type="entry name" value="Cell_cycle_FtsW-rel_CS"/>
</dbReference>
<evidence type="ECO:0000256" key="12">
    <source>
        <dbReference type="ARBA" id="ARBA00023306"/>
    </source>
</evidence>
<dbReference type="RefSeq" id="WP_281487992.1">
    <property type="nucleotide sequence ID" value="NZ_CP159582.1"/>
</dbReference>
<dbReference type="InterPro" id="IPR001182">
    <property type="entry name" value="FtsW/RodA"/>
</dbReference>
<proteinExistence type="inferred from homology"/>
<dbReference type="NCBIfam" id="TIGR02614">
    <property type="entry name" value="ftsW"/>
    <property type="match status" value="1"/>
</dbReference>
<dbReference type="EC" id="2.4.99.28" evidence="19"/>
<dbReference type="InterPro" id="IPR013437">
    <property type="entry name" value="FtsW"/>
</dbReference>
<gene>
    <name evidence="24" type="primary">ftsW</name>
    <name evidence="24" type="ORF">QF206_04595</name>
</gene>
<keyword evidence="13" id="KW-0961">Cell wall biogenesis/degradation</keyword>
<evidence type="ECO:0000256" key="21">
    <source>
        <dbReference type="ARBA" id="ARBA00049966"/>
    </source>
</evidence>